<proteinExistence type="predicted"/>
<dbReference type="PANTHER" id="PTHR12358">
    <property type="entry name" value="SPHINGOSINE KINASE"/>
    <property type="match status" value="1"/>
</dbReference>
<evidence type="ECO:0000313" key="3">
    <source>
        <dbReference type="Proteomes" id="UP000801492"/>
    </source>
</evidence>
<accession>A0A8K0CK46</accession>
<dbReference type="EMBL" id="VTPC01089958">
    <property type="protein sequence ID" value="KAF2885412.1"/>
    <property type="molecule type" value="Genomic_DNA"/>
</dbReference>
<dbReference type="InterPro" id="IPR050187">
    <property type="entry name" value="Lipid_Phosphate_FormReg"/>
</dbReference>
<dbReference type="Gene3D" id="2.60.200.40">
    <property type="match status" value="1"/>
</dbReference>
<dbReference type="Proteomes" id="UP000801492">
    <property type="component" value="Unassembled WGS sequence"/>
</dbReference>
<dbReference type="GO" id="GO:0001729">
    <property type="term" value="F:ceramide kinase activity"/>
    <property type="evidence" value="ECO:0007669"/>
    <property type="project" value="TreeGrafter"/>
</dbReference>
<protein>
    <recommendedName>
        <fullName evidence="1">DAGKc domain-containing protein</fullName>
    </recommendedName>
</protein>
<reference evidence="2" key="1">
    <citation type="submission" date="2019-08" db="EMBL/GenBank/DDBJ databases">
        <title>The genome of the North American firefly Photinus pyralis.</title>
        <authorList>
            <consortium name="Photinus pyralis genome working group"/>
            <person name="Fallon T.R."/>
            <person name="Sander Lower S.E."/>
            <person name="Weng J.-K."/>
        </authorList>
    </citation>
    <scope>NUCLEOTIDE SEQUENCE</scope>
    <source>
        <strain evidence="2">TRF0915ILg1</strain>
        <tissue evidence="2">Whole body</tissue>
    </source>
</reference>
<comment type="caution">
    <text evidence="2">The sequence shown here is derived from an EMBL/GenBank/DDBJ whole genome shotgun (WGS) entry which is preliminary data.</text>
</comment>
<dbReference type="Pfam" id="PF00781">
    <property type="entry name" value="DAGK_cat"/>
    <property type="match status" value="1"/>
</dbReference>
<dbReference type="AlphaFoldDB" id="A0A8K0CK46"/>
<dbReference type="PROSITE" id="PS50146">
    <property type="entry name" value="DAGK"/>
    <property type="match status" value="1"/>
</dbReference>
<dbReference type="InterPro" id="IPR001206">
    <property type="entry name" value="Diacylglycerol_kinase_cat_dom"/>
</dbReference>
<dbReference type="InterPro" id="IPR045363">
    <property type="entry name" value="CERK_C"/>
</dbReference>
<dbReference type="GO" id="GO:0006672">
    <property type="term" value="P:ceramide metabolic process"/>
    <property type="evidence" value="ECO:0007669"/>
    <property type="project" value="TreeGrafter"/>
</dbReference>
<sequence>MSSEIHYFSSLPLTTFYGNKKKYRLKFQDNLIIWDNAKPPYENKVIPIENVIGIESNPNENNKQFEIHYAKKKANNKWKHKLLALHHSDAYQVSIWVTSLQICLQQSTKRAANILLFVNPHGGKKTALNVFEKYAKPLFNIAGIDFSVIVSQRRNQIQDLVINNNFDTYDSLVCVGGDGTALELINGLVLRECRLHDIDPHDPNQTLPKPSIPVGIIPGGSTDTTAYCIYGTTDATTAVIHIILGDTLGLDLVSVHDDTNFLKLYAGVLSYGYLGDVAHFSEDLRWMGPARYEYTGFKKIMSNAAYEGEITIMADTSDRNLTKCYENCEECLSRRHEEAEVVKKIVKGKFFMVSGANMSCAGERNPHGLAPYSHLGDGYLYLVIIHHTSVIQSIKTLQKFLSDDYDVQDMPHVEVYRAKEFHFKADSNALPGRWNCDGEVIHNTEVQARVHRQLITVFSRGIGRPTTSNKCCFLS</sequence>
<dbReference type="GO" id="GO:0016020">
    <property type="term" value="C:membrane"/>
    <property type="evidence" value="ECO:0007669"/>
    <property type="project" value="GOC"/>
</dbReference>
<dbReference type="SUPFAM" id="SSF111331">
    <property type="entry name" value="NAD kinase/diacylglycerol kinase-like"/>
    <property type="match status" value="1"/>
</dbReference>
<name>A0A8K0CK46_IGNLU</name>
<dbReference type="InterPro" id="IPR016064">
    <property type="entry name" value="NAD/diacylglycerol_kinase_sf"/>
</dbReference>
<feature type="domain" description="DAGKc" evidence="1">
    <location>
        <begin position="109"/>
        <end position="259"/>
    </location>
</feature>
<gene>
    <name evidence="2" type="ORF">ILUMI_20757</name>
</gene>
<keyword evidence="3" id="KW-1185">Reference proteome</keyword>
<dbReference type="Pfam" id="PF19280">
    <property type="entry name" value="CERK_C"/>
    <property type="match status" value="1"/>
</dbReference>
<dbReference type="Gene3D" id="3.40.50.10330">
    <property type="entry name" value="Probable inorganic polyphosphate/atp-NAD kinase, domain 1"/>
    <property type="match status" value="1"/>
</dbReference>
<evidence type="ECO:0000313" key="2">
    <source>
        <dbReference type="EMBL" id="KAF2885412.1"/>
    </source>
</evidence>
<dbReference type="OrthoDB" id="530923at2759"/>
<dbReference type="PANTHER" id="PTHR12358:SF111">
    <property type="entry name" value="CERAMIDE KINASE, ISOFORM A"/>
    <property type="match status" value="1"/>
</dbReference>
<dbReference type="InterPro" id="IPR017438">
    <property type="entry name" value="ATP-NAD_kinase_N"/>
</dbReference>
<evidence type="ECO:0000259" key="1">
    <source>
        <dbReference type="PROSITE" id="PS50146"/>
    </source>
</evidence>
<dbReference type="SMART" id="SM00046">
    <property type="entry name" value="DAGKc"/>
    <property type="match status" value="1"/>
</dbReference>
<organism evidence="2 3">
    <name type="scientific">Ignelater luminosus</name>
    <name type="common">Cucubano</name>
    <name type="synonym">Pyrophorus luminosus</name>
    <dbReference type="NCBI Taxonomy" id="2038154"/>
    <lineage>
        <taxon>Eukaryota</taxon>
        <taxon>Metazoa</taxon>
        <taxon>Ecdysozoa</taxon>
        <taxon>Arthropoda</taxon>
        <taxon>Hexapoda</taxon>
        <taxon>Insecta</taxon>
        <taxon>Pterygota</taxon>
        <taxon>Neoptera</taxon>
        <taxon>Endopterygota</taxon>
        <taxon>Coleoptera</taxon>
        <taxon>Polyphaga</taxon>
        <taxon>Elateriformia</taxon>
        <taxon>Elateroidea</taxon>
        <taxon>Elateridae</taxon>
        <taxon>Agrypninae</taxon>
        <taxon>Pyrophorini</taxon>
        <taxon>Ignelater</taxon>
    </lineage>
</organism>